<organism evidence="3 4">
    <name type="scientific">Natrinema salaciae</name>
    <dbReference type="NCBI Taxonomy" id="1186196"/>
    <lineage>
        <taxon>Archaea</taxon>
        <taxon>Methanobacteriati</taxon>
        <taxon>Methanobacteriota</taxon>
        <taxon>Stenosarchaea group</taxon>
        <taxon>Halobacteria</taxon>
        <taxon>Halobacteriales</taxon>
        <taxon>Natrialbaceae</taxon>
        <taxon>Natrinema</taxon>
    </lineage>
</organism>
<evidence type="ECO:0000313" key="3">
    <source>
        <dbReference type="EMBL" id="SER29111.1"/>
    </source>
</evidence>
<keyword evidence="4" id="KW-1185">Reference proteome</keyword>
<dbReference type="Pfam" id="PF24458">
    <property type="entry name" value="DUF7573"/>
    <property type="match status" value="1"/>
</dbReference>
<dbReference type="EMBL" id="FOFD01000004">
    <property type="protein sequence ID" value="SER29111.1"/>
    <property type="molecule type" value="Genomic_DNA"/>
</dbReference>
<proteinExistence type="predicted"/>
<feature type="domain" description="DUF7573" evidence="2">
    <location>
        <begin position="66"/>
        <end position="101"/>
    </location>
</feature>
<sequence>MTDDATLSDFASDDSAAGDSAVDDSSVDGGDGTDSPDGRGPASADDATDDPATADEPRGTPGDSGVSTYAWGEYACSRCDRAVDRVWRADGSLVCPDCKEW</sequence>
<evidence type="ECO:0000313" key="4">
    <source>
        <dbReference type="Proteomes" id="UP000199114"/>
    </source>
</evidence>
<accession>A0A1H9MZV5</accession>
<evidence type="ECO:0000256" key="1">
    <source>
        <dbReference type="SAM" id="MobiDB-lite"/>
    </source>
</evidence>
<dbReference type="InterPro" id="IPR055995">
    <property type="entry name" value="DUF7573"/>
</dbReference>
<name>A0A1H9MZV5_9EURY</name>
<evidence type="ECO:0000259" key="2">
    <source>
        <dbReference type="Pfam" id="PF24458"/>
    </source>
</evidence>
<dbReference type="Proteomes" id="UP000199114">
    <property type="component" value="Unassembled WGS sequence"/>
</dbReference>
<dbReference type="STRING" id="1186196.SAMN04489841_3566"/>
<protein>
    <recommendedName>
        <fullName evidence="2">DUF7573 domain-containing protein</fullName>
    </recommendedName>
</protein>
<feature type="compositionally biased region" description="Low complexity" evidence="1">
    <location>
        <begin position="1"/>
        <end position="20"/>
    </location>
</feature>
<gene>
    <name evidence="3" type="ORF">SAMN04489841_3566</name>
</gene>
<dbReference type="OrthoDB" id="157634at2157"/>
<dbReference type="AlphaFoldDB" id="A0A1H9MZV5"/>
<dbReference type="RefSeq" id="WP_090619823.1">
    <property type="nucleotide sequence ID" value="NZ_FOFD01000004.1"/>
</dbReference>
<reference evidence="4" key="1">
    <citation type="submission" date="2016-10" db="EMBL/GenBank/DDBJ databases">
        <authorList>
            <person name="Varghese N."/>
            <person name="Submissions S."/>
        </authorList>
    </citation>
    <scope>NUCLEOTIDE SEQUENCE [LARGE SCALE GENOMIC DNA]</scope>
    <source>
        <strain evidence="4">DSM 25055</strain>
    </source>
</reference>
<feature type="region of interest" description="Disordered" evidence="1">
    <location>
        <begin position="1"/>
        <end position="68"/>
    </location>
</feature>